<gene>
    <name evidence="1" type="ORF">GDO78_009710</name>
</gene>
<keyword evidence="2" id="KW-1185">Reference proteome</keyword>
<organism evidence="1 2">
    <name type="scientific">Eleutherodactylus coqui</name>
    <name type="common">Puerto Rican coqui</name>
    <dbReference type="NCBI Taxonomy" id="57060"/>
    <lineage>
        <taxon>Eukaryota</taxon>
        <taxon>Metazoa</taxon>
        <taxon>Chordata</taxon>
        <taxon>Craniata</taxon>
        <taxon>Vertebrata</taxon>
        <taxon>Euteleostomi</taxon>
        <taxon>Amphibia</taxon>
        <taxon>Batrachia</taxon>
        <taxon>Anura</taxon>
        <taxon>Neobatrachia</taxon>
        <taxon>Hyloidea</taxon>
        <taxon>Eleutherodactylidae</taxon>
        <taxon>Eleutherodactylinae</taxon>
        <taxon>Eleutherodactylus</taxon>
        <taxon>Eleutherodactylus</taxon>
    </lineage>
</organism>
<dbReference type="EMBL" id="WNTK01000005">
    <property type="protein sequence ID" value="KAG9483943.1"/>
    <property type="molecule type" value="Genomic_DNA"/>
</dbReference>
<comment type="caution">
    <text evidence="1">The sequence shown here is derived from an EMBL/GenBank/DDBJ whole genome shotgun (WGS) entry which is preliminary data.</text>
</comment>
<evidence type="ECO:0000313" key="1">
    <source>
        <dbReference type="EMBL" id="KAG9483943.1"/>
    </source>
</evidence>
<protein>
    <submittedName>
        <fullName evidence="1">Uncharacterized protein</fullName>
    </submittedName>
</protein>
<proteinExistence type="predicted"/>
<accession>A0A8J6FAK1</accession>
<sequence length="108" mass="12361">MPGTYFCCRFALVQTDSHADLVQASVQKYSPKDTAGRLLRHSIHHRPCEQNLESHNTHLWLPNSAEVQQHQHMGCRVRATRWLHETSDQDVGVLHGMPIVSIVARKRT</sequence>
<dbReference type="AlphaFoldDB" id="A0A8J6FAK1"/>
<evidence type="ECO:0000313" key="2">
    <source>
        <dbReference type="Proteomes" id="UP000770717"/>
    </source>
</evidence>
<dbReference type="Proteomes" id="UP000770717">
    <property type="component" value="Unassembled WGS sequence"/>
</dbReference>
<name>A0A8J6FAK1_ELECQ</name>
<reference evidence="1" key="1">
    <citation type="thesis" date="2020" institute="ProQuest LLC" country="789 East Eisenhower Parkway, Ann Arbor, MI, USA">
        <title>Comparative Genomics and Chromosome Evolution.</title>
        <authorList>
            <person name="Mudd A.B."/>
        </authorList>
    </citation>
    <scope>NUCLEOTIDE SEQUENCE</scope>
    <source>
        <strain evidence="1">HN-11 Male</strain>
        <tissue evidence="1">Kidney and liver</tissue>
    </source>
</reference>